<evidence type="ECO:0000313" key="1">
    <source>
        <dbReference type="EMBL" id="CDS93415.1"/>
    </source>
</evidence>
<gene>
    <name evidence="1" type="ORF">BN1095_1330002</name>
</gene>
<dbReference type="AlphaFoldDB" id="A0A069AQP4"/>
<reference evidence="1" key="1">
    <citation type="submission" date="2014-07" db="EMBL/GenBank/DDBJ databases">
        <authorList>
            <person name="Monot Marc"/>
        </authorList>
    </citation>
    <scope>NUCLEOTIDE SEQUENCE</scope>
    <source>
        <strain evidence="1">7032989</strain>
    </source>
</reference>
<sequence>MSVPCSTKNAVVLRQRGGNDVQPSAPVLQLDGGRINQRPTNVPIEIHAV</sequence>
<proteinExistence type="predicted"/>
<name>A0A069AQP4_CLODI</name>
<organism evidence="1">
    <name type="scientific">Clostridioides difficile</name>
    <name type="common">Peptoclostridium difficile</name>
    <dbReference type="NCBI Taxonomy" id="1496"/>
    <lineage>
        <taxon>Bacteria</taxon>
        <taxon>Bacillati</taxon>
        <taxon>Bacillota</taxon>
        <taxon>Clostridia</taxon>
        <taxon>Peptostreptococcales</taxon>
        <taxon>Peptostreptococcaceae</taxon>
        <taxon>Clostridioides</taxon>
    </lineage>
</organism>
<dbReference type="EMBL" id="LK932776">
    <property type="protein sequence ID" value="CDS93415.1"/>
    <property type="molecule type" value="Genomic_DNA"/>
</dbReference>
<protein>
    <submittedName>
        <fullName evidence="1">Uncharacterized protein</fullName>
    </submittedName>
</protein>
<accession>A0A069AQP4</accession>